<dbReference type="PROSITE" id="PS51462">
    <property type="entry name" value="NUDIX"/>
    <property type="match status" value="1"/>
</dbReference>
<name>A0ABW1S742_9PROT</name>
<organism evidence="4 5">
    <name type="scientific">Ponticaulis profundi</name>
    <dbReference type="NCBI Taxonomy" id="2665222"/>
    <lineage>
        <taxon>Bacteria</taxon>
        <taxon>Pseudomonadati</taxon>
        <taxon>Pseudomonadota</taxon>
        <taxon>Alphaproteobacteria</taxon>
        <taxon>Hyphomonadales</taxon>
        <taxon>Hyphomonadaceae</taxon>
        <taxon>Ponticaulis</taxon>
    </lineage>
</organism>
<evidence type="ECO:0000313" key="5">
    <source>
        <dbReference type="Proteomes" id="UP001596303"/>
    </source>
</evidence>
<accession>A0ABW1S742</accession>
<dbReference type="Gene3D" id="3.90.79.10">
    <property type="entry name" value="Nucleoside Triphosphate Pyrophosphohydrolase"/>
    <property type="match status" value="1"/>
</dbReference>
<dbReference type="InterPro" id="IPR020084">
    <property type="entry name" value="NUDIX_hydrolase_CS"/>
</dbReference>
<dbReference type="Proteomes" id="UP001596303">
    <property type="component" value="Unassembled WGS sequence"/>
</dbReference>
<dbReference type="PROSITE" id="PS00893">
    <property type="entry name" value="NUDIX_BOX"/>
    <property type="match status" value="1"/>
</dbReference>
<dbReference type="RefSeq" id="WP_377376107.1">
    <property type="nucleotide sequence ID" value="NZ_JBHSSW010000004.1"/>
</dbReference>
<evidence type="ECO:0000256" key="2">
    <source>
        <dbReference type="ARBA" id="ARBA00022801"/>
    </source>
</evidence>
<keyword evidence="2" id="KW-0378">Hydrolase</keyword>
<evidence type="ECO:0000256" key="1">
    <source>
        <dbReference type="ARBA" id="ARBA00001946"/>
    </source>
</evidence>
<sequence length="196" mass="21896">MTAQTGWKVLSEQKVYETNWLSVHHYECVAPTGHETIYGKVHFKQHAIGVLPVDEDGFTYLVGQDRFCFGAYSWELPEGGGPLGEAPLDAAKRELAEETNLAADHYIPLMENAHFSNSITDEVGYAFLAYGLSPCAGEPDQTEDLAVRRVHVRDVMDMMDKGEITDLFTHVMLLNAYRLANIGKLPEYIANAFLAR</sequence>
<reference evidence="5" key="1">
    <citation type="journal article" date="2019" name="Int. J. Syst. Evol. Microbiol.">
        <title>The Global Catalogue of Microorganisms (GCM) 10K type strain sequencing project: providing services to taxonomists for standard genome sequencing and annotation.</title>
        <authorList>
            <consortium name="The Broad Institute Genomics Platform"/>
            <consortium name="The Broad Institute Genome Sequencing Center for Infectious Disease"/>
            <person name="Wu L."/>
            <person name="Ma J."/>
        </authorList>
    </citation>
    <scope>NUCLEOTIDE SEQUENCE [LARGE SCALE GENOMIC DNA]</scope>
    <source>
        <strain evidence="5">CGMCC-1.15741</strain>
    </source>
</reference>
<proteinExistence type="predicted"/>
<dbReference type="CDD" id="cd24161">
    <property type="entry name" value="NUDIX_ADPRase_Ndx2"/>
    <property type="match status" value="1"/>
</dbReference>
<comment type="caution">
    <text evidence="4">The sequence shown here is derived from an EMBL/GenBank/DDBJ whole genome shotgun (WGS) entry which is preliminary data.</text>
</comment>
<dbReference type="InterPro" id="IPR015797">
    <property type="entry name" value="NUDIX_hydrolase-like_dom_sf"/>
</dbReference>
<dbReference type="SUPFAM" id="SSF55811">
    <property type="entry name" value="Nudix"/>
    <property type="match status" value="1"/>
</dbReference>
<keyword evidence="5" id="KW-1185">Reference proteome</keyword>
<evidence type="ECO:0000313" key="4">
    <source>
        <dbReference type="EMBL" id="MFC6197353.1"/>
    </source>
</evidence>
<dbReference type="InterPro" id="IPR000086">
    <property type="entry name" value="NUDIX_hydrolase_dom"/>
</dbReference>
<comment type="cofactor">
    <cofactor evidence="1">
        <name>Mg(2+)</name>
        <dbReference type="ChEBI" id="CHEBI:18420"/>
    </cofactor>
</comment>
<dbReference type="Pfam" id="PF00293">
    <property type="entry name" value="NUDIX"/>
    <property type="match status" value="1"/>
</dbReference>
<feature type="domain" description="Nudix hydrolase" evidence="3">
    <location>
        <begin position="43"/>
        <end position="172"/>
    </location>
</feature>
<evidence type="ECO:0000259" key="3">
    <source>
        <dbReference type="PROSITE" id="PS51462"/>
    </source>
</evidence>
<dbReference type="EMBL" id="JBHSSW010000004">
    <property type="protein sequence ID" value="MFC6197353.1"/>
    <property type="molecule type" value="Genomic_DNA"/>
</dbReference>
<gene>
    <name evidence="4" type="ORF">ACFQDM_04650</name>
</gene>
<protein>
    <submittedName>
        <fullName evidence="4">NUDIX domain-containing protein</fullName>
    </submittedName>
</protein>